<name>A0ABQ9V7Z0_SAGOE</name>
<sequence length="56" mass="6137">MCISYVSRSVLRLHSRSRPCYRSGRYTLPPLTRLNPAVSPGLENSANLMPGAFEGG</sequence>
<accession>A0ABQ9V7Z0</accession>
<proteinExistence type="predicted"/>
<keyword evidence="2" id="KW-1185">Reference proteome</keyword>
<evidence type="ECO:0000313" key="2">
    <source>
        <dbReference type="Proteomes" id="UP001266305"/>
    </source>
</evidence>
<protein>
    <submittedName>
        <fullName evidence="1">Uncharacterized protein</fullName>
    </submittedName>
</protein>
<dbReference type="EMBL" id="JASSZA010000008">
    <property type="protein sequence ID" value="KAK2104783.1"/>
    <property type="molecule type" value="Genomic_DNA"/>
</dbReference>
<organism evidence="1 2">
    <name type="scientific">Saguinus oedipus</name>
    <name type="common">Cotton-top tamarin</name>
    <name type="synonym">Oedipomidas oedipus</name>
    <dbReference type="NCBI Taxonomy" id="9490"/>
    <lineage>
        <taxon>Eukaryota</taxon>
        <taxon>Metazoa</taxon>
        <taxon>Chordata</taxon>
        <taxon>Craniata</taxon>
        <taxon>Vertebrata</taxon>
        <taxon>Euteleostomi</taxon>
        <taxon>Mammalia</taxon>
        <taxon>Eutheria</taxon>
        <taxon>Euarchontoglires</taxon>
        <taxon>Primates</taxon>
        <taxon>Haplorrhini</taxon>
        <taxon>Platyrrhini</taxon>
        <taxon>Cebidae</taxon>
        <taxon>Callitrichinae</taxon>
        <taxon>Saguinus</taxon>
    </lineage>
</organism>
<dbReference type="Proteomes" id="UP001266305">
    <property type="component" value="Unassembled WGS sequence"/>
</dbReference>
<reference evidence="1 2" key="1">
    <citation type="submission" date="2023-05" db="EMBL/GenBank/DDBJ databases">
        <title>B98-5 Cell Line De Novo Hybrid Assembly: An Optical Mapping Approach.</title>
        <authorList>
            <person name="Kananen K."/>
            <person name="Auerbach J.A."/>
            <person name="Kautto E."/>
            <person name="Blachly J.S."/>
        </authorList>
    </citation>
    <scope>NUCLEOTIDE SEQUENCE [LARGE SCALE GENOMIC DNA]</scope>
    <source>
        <strain evidence="1">B95-8</strain>
        <tissue evidence="1">Cell line</tissue>
    </source>
</reference>
<evidence type="ECO:0000313" key="1">
    <source>
        <dbReference type="EMBL" id="KAK2104783.1"/>
    </source>
</evidence>
<gene>
    <name evidence="1" type="ORF">P7K49_018639</name>
</gene>
<comment type="caution">
    <text evidence="1">The sequence shown here is derived from an EMBL/GenBank/DDBJ whole genome shotgun (WGS) entry which is preliminary data.</text>
</comment>